<dbReference type="InterPro" id="IPR021047">
    <property type="entry name" value="Mannosyltransferase_CMT1"/>
</dbReference>
<name>A0A6G1J4I3_9PLEO</name>
<accession>A0A6G1J4I3</accession>
<proteinExistence type="predicted"/>
<feature type="region of interest" description="Disordered" evidence="1">
    <location>
        <begin position="1"/>
        <end position="20"/>
    </location>
</feature>
<organism evidence="2 3">
    <name type="scientific">Lentithecium fluviatile CBS 122367</name>
    <dbReference type="NCBI Taxonomy" id="1168545"/>
    <lineage>
        <taxon>Eukaryota</taxon>
        <taxon>Fungi</taxon>
        <taxon>Dikarya</taxon>
        <taxon>Ascomycota</taxon>
        <taxon>Pezizomycotina</taxon>
        <taxon>Dothideomycetes</taxon>
        <taxon>Pleosporomycetidae</taxon>
        <taxon>Pleosporales</taxon>
        <taxon>Massarineae</taxon>
        <taxon>Lentitheciaceae</taxon>
        <taxon>Lentithecium</taxon>
    </lineage>
</organism>
<keyword evidence="2" id="KW-0808">Transferase</keyword>
<sequence>MGIPFPPRFTDAGNGTSRQDVLDEKDAVRVRACWGGMTAFEAKWFVEANPQDVVSSQPSLDVSPLRFR</sequence>
<dbReference type="AlphaFoldDB" id="A0A6G1J4I3"/>
<dbReference type="GO" id="GO:0016740">
    <property type="term" value="F:transferase activity"/>
    <property type="evidence" value="ECO:0007669"/>
    <property type="project" value="UniProtKB-KW"/>
</dbReference>
<evidence type="ECO:0000313" key="3">
    <source>
        <dbReference type="Proteomes" id="UP000799291"/>
    </source>
</evidence>
<protein>
    <submittedName>
        <fullName evidence="2">Glycosyltransferase family 69 protein</fullName>
    </submittedName>
</protein>
<evidence type="ECO:0000313" key="2">
    <source>
        <dbReference type="EMBL" id="KAF2685444.1"/>
    </source>
</evidence>
<dbReference type="OrthoDB" id="262547at2759"/>
<dbReference type="EMBL" id="MU005579">
    <property type="protein sequence ID" value="KAF2685444.1"/>
    <property type="molecule type" value="Genomic_DNA"/>
</dbReference>
<dbReference type="Proteomes" id="UP000799291">
    <property type="component" value="Unassembled WGS sequence"/>
</dbReference>
<gene>
    <name evidence="2" type="ORF">K458DRAFT_417499</name>
</gene>
<reference evidence="2" key="1">
    <citation type="journal article" date="2020" name="Stud. Mycol.">
        <title>101 Dothideomycetes genomes: a test case for predicting lifestyles and emergence of pathogens.</title>
        <authorList>
            <person name="Haridas S."/>
            <person name="Albert R."/>
            <person name="Binder M."/>
            <person name="Bloem J."/>
            <person name="Labutti K."/>
            <person name="Salamov A."/>
            <person name="Andreopoulos B."/>
            <person name="Baker S."/>
            <person name="Barry K."/>
            <person name="Bills G."/>
            <person name="Bluhm B."/>
            <person name="Cannon C."/>
            <person name="Castanera R."/>
            <person name="Culley D."/>
            <person name="Daum C."/>
            <person name="Ezra D."/>
            <person name="Gonzalez J."/>
            <person name="Henrissat B."/>
            <person name="Kuo A."/>
            <person name="Liang C."/>
            <person name="Lipzen A."/>
            <person name="Lutzoni F."/>
            <person name="Magnuson J."/>
            <person name="Mondo S."/>
            <person name="Nolan M."/>
            <person name="Ohm R."/>
            <person name="Pangilinan J."/>
            <person name="Park H.-J."/>
            <person name="Ramirez L."/>
            <person name="Alfaro M."/>
            <person name="Sun H."/>
            <person name="Tritt A."/>
            <person name="Yoshinaga Y."/>
            <person name="Zwiers L.-H."/>
            <person name="Turgeon B."/>
            <person name="Goodwin S."/>
            <person name="Spatafora J."/>
            <person name="Crous P."/>
            <person name="Grigoriev I."/>
        </authorList>
    </citation>
    <scope>NUCLEOTIDE SEQUENCE</scope>
    <source>
        <strain evidence="2">CBS 122367</strain>
    </source>
</reference>
<evidence type="ECO:0000256" key="1">
    <source>
        <dbReference type="SAM" id="MobiDB-lite"/>
    </source>
</evidence>
<dbReference type="Pfam" id="PF11735">
    <property type="entry name" value="CAP59_mtransfer"/>
    <property type="match status" value="1"/>
</dbReference>
<keyword evidence="3" id="KW-1185">Reference proteome</keyword>